<evidence type="ECO:0000313" key="3">
    <source>
        <dbReference type="EMBL" id="OMD46251.1"/>
    </source>
</evidence>
<sequence length="240" mass="27718">MNNENEIRSIWKLIILHLFPGIALSLFYIFLLKAGSLTEYPKIVTLGIAGFFSIVPIELGYLFYAAKKETGNFNIFKVLGLKSKMKVKEYVVYTLLLLTVAGILTKALQPFSNYILNTVFHWLPSEYNYVQDMSLFSKNFIIISIIVSFFFITLILPITEELYFRGFLLARMKWMGKYSVLVNLVLFAVYHFWSPWLIVSRIVAFSPLFYLVYKKDSLKLGIVVHCLANFTDVIALVMLL</sequence>
<feature type="transmembrane region" description="Helical" evidence="1">
    <location>
        <begin position="43"/>
        <end position="64"/>
    </location>
</feature>
<proteinExistence type="predicted"/>
<keyword evidence="4" id="KW-1185">Reference proteome</keyword>
<dbReference type="Proteomes" id="UP000187412">
    <property type="component" value="Unassembled WGS sequence"/>
</dbReference>
<feature type="domain" description="CAAX prenyl protease 2/Lysostaphin resistance protein A-like" evidence="2">
    <location>
        <begin position="145"/>
        <end position="230"/>
    </location>
</feature>
<evidence type="ECO:0000259" key="2">
    <source>
        <dbReference type="Pfam" id="PF02517"/>
    </source>
</evidence>
<organism evidence="3 4">
    <name type="scientific">Paenibacillus borealis</name>
    <dbReference type="NCBI Taxonomy" id="160799"/>
    <lineage>
        <taxon>Bacteria</taxon>
        <taxon>Bacillati</taxon>
        <taxon>Bacillota</taxon>
        <taxon>Bacilli</taxon>
        <taxon>Bacillales</taxon>
        <taxon>Paenibacillaceae</taxon>
        <taxon>Paenibacillus</taxon>
    </lineage>
</organism>
<evidence type="ECO:0000256" key="1">
    <source>
        <dbReference type="SAM" id="Phobius"/>
    </source>
</evidence>
<feature type="transmembrane region" description="Helical" evidence="1">
    <location>
        <begin position="218"/>
        <end position="239"/>
    </location>
</feature>
<feature type="transmembrane region" description="Helical" evidence="1">
    <location>
        <begin position="90"/>
        <end position="108"/>
    </location>
</feature>
<dbReference type="GO" id="GO:0006508">
    <property type="term" value="P:proteolysis"/>
    <property type="evidence" value="ECO:0007669"/>
    <property type="project" value="UniProtKB-KW"/>
</dbReference>
<accession>A0ABX3HA82</accession>
<feature type="transmembrane region" description="Helical" evidence="1">
    <location>
        <begin position="12"/>
        <end position="31"/>
    </location>
</feature>
<dbReference type="RefSeq" id="WP_076111778.1">
    <property type="nucleotide sequence ID" value="NZ_MPTB01000021.1"/>
</dbReference>
<protein>
    <submittedName>
        <fullName evidence="3">CAAX protease family protein</fullName>
    </submittedName>
</protein>
<reference evidence="3 4" key="1">
    <citation type="submission" date="2016-10" db="EMBL/GenBank/DDBJ databases">
        <title>Paenibacillus species isolates.</title>
        <authorList>
            <person name="Beno S.M."/>
        </authorList>
    </citation>
    <scope>NUCLEOTIDE SEQUENCE [LARGE SCALE GENOMIC DNA]</scope>
    <source>
        <strain evidence="3 4">FSL H7-0744</strain>
    </source>
</reference>
<dbReference type="Pfam" id="PF02517">
    <property type="entry name" value="Rce1-like"/>
    <property type="match status" value="1"/>
</dbReference>
<comment type="caution">
    <text evidence="3">The sequence shown here is derived from an EMBL/GenBank/DDBJ whole genome shotgun (WGS) entry which is preliminary data.</text>
</comment>
<name>A0ABX3HA82_PAEBO</name>
<dbReference type="InterPro" id="IPR003675">
    <property type="entry name" value="Rce1/LyrA-like_dom"/>
</dbReference>
<dbReference type="EMBL" id="MPTB01000021">
    <property type="protein sequence ID" value="OMD46251.1"/>
    <property type="molecule type" value="Genomic_DNA"/>
</dbReference>
<keyword evidence="3" id="KW-0645">Protease</keyword>
<keyword evidence="1" id="KW-1133">Transmembrane helix</keyword>
<evidence type="ECO:0000313" key="4">
    <source>
        <dbReference type="Proteomes" id="UP000187412"/>
    </source>
</evidence>
<gene>
    <name evidence="3" type="ORF">BSK56_17140</name>
</gene>
<feature type="transmembrane region" description="Helical" evidence="1">
    <location>
        <begin position="180"/>
        <end position="198"/>
    </location>
</feature>
<feature type="transmembrane region" description="Helical" evidence="1">
    <location>
        <begin position="140"/>
        <end position="159"/>
    </location>
</feature>
<dbReference type="GO" id="GO:0008233">
    <property type="term" value="F:peptidase activity"/>
    <property type="evidence" value="ECO:0007669"/>
    <property type="project" value="UniProtKB-KW"/>
</dbReference>
<keyword evidence="3" id="KW-0378">Hydrolase</keyword>
<keyword evidence="1" id="KW-0812">Transmembrane</keyword>
<keyword evidence="1" id="KW-0472">Membrane</keyword>